<dbReference type="Pfam" id="PF00682">
    <property type="entry name" value="HMGL-like"/>
    <property type="match status" value="1"/>
</dbReference>
<dbReference type="PANTHER" id="PTHR43778">
    <property type="entry name" value="PYRUVATE CARBOXYLASE"/>
    <property type="match status" value="1"/>
</dbReference>
<organism evidence="2 3">
    <name type="scientific">Bugula neritina</name>
    <name type="common">Brown bryozoan</name>
    <name type="synonym">Sertularia neritina</name>
    <dbReference type="NCBI Taxonomy" id="10212"/>
    <lineage>
        <taxon>Eukaryota</taxon>
        <taxon>Metazoa</taxon>
        <taxon>Spiralia</taxon>
        <taxon>Lophotrochozoa</taxon>
        <taxon>Bryozoa</taxon>
        <taxon>Gymnolaemata</taxon>
        <taxon>Cheilostomatida</taxon>
        <taxon>Flustrina</taxon>
        <taxon>Buguloidea</taxon>
        <taxon>Bugulidae</taxon>
        <taxon>Bugula</taxon>
    </lineage>
</organism>
<name>A0A7J7J8X4_BUGNE</name>
<comment type="caution">
    <text evidence="2">The sequence shown here is derived from an EMBL/GenBank/DDBJ whole genome shotgun (WGS) entry which is preliminary data.</text>
</comment>
<dbReference type="GO" id="GO:0006094">
    <property type="term" value="P:gluconeogenesis"/>
    <property type="evidence" value="ECO:0007669"/>
    <property type="project" value="TreeGrafter"/>
</dbReference>
<dbReference type="Gene3D" id="3.20.20.70">
    <property type="entry name" value="Aldolase class I"/>
    <property type="match status" value="1"/>
</dbReference>
<dbReference type="GO" id="GO:0005737">
    <property type="term" value="C:cytoplasm"/>
    <property type="evidence" value="ECO:0007669"/>
    <property type="project" value="TreeGrafter"/>
</dbReference>
<dbReference type="InterPro" id="IPR003379">
    <property type="entry name" value="Carboxylase_cons_dom"/>
</dbReference>
<dbReference type="InterPro" id="IPR013785">
    <property type="entry name" value="Aldolase_TIM"/>
</dbReference>
<dbReference type="InterPro" id="IPR055268">
    <property type="entry name" value="PCB-like"/>
</dbReference>
<dbReference type="SUPFAM" id="SSF89000">
    <property type="entry name" value="post-HMGL domain-like"/>
    <property type="match status" value="1"/>
</dbReference>
<dbReference type="Proteomes" id="UP000593567">
    <property type="component" value="Unassembled WGS sequence"/>
</dbReference>
<dbReference type="SUPFAM" id="SSF51569">
    <property type="entry name" value="Aldolase"/>
    <property type="match status" value="1"/>
</dbReference>
<sequence>MAGVLKPEAARILVDALKTKFPDTPVHVHTHDTAGAGVAAMLAAAQAGANIVDCAVDSMSGLTSQPSMGALVASVQNTDLETGLKLKDISTYTAYWRQARHLYAPFETTTTMGSGNSDVYINEIPGGQYTNLQFQAYNLGLGDQFEEVKQKYTEANEVVGDIVKVTPSSKMVGDLAQFMVTNNLSKEQVVEQAAELSFPSSVVEFFQGYIGIPHGGFPQPLRDHVLKGAKIIEGRPGASLPPLDFDALKASLEEKHNTVLSDEEVMSGALYRGV</sequence>
<keyword evidence="3" id="KW-1185">Reference proteome</keyword>
<proteinExistence type="predicted"/>
<dbReference type="InterPro" id="IPR000891">
    <property type="entry name" value="PYR_CT"/>
</dbReference>
<dbReference type="EMBL" id="VXIV02002815">
    <property type="protein sequence ID" value="KAF6022689.1"/>
    <property type="molecule type" value="Genomic_DNA"/>
</dbReference>
<evidence type="ECO:0000259" key="1">
    <source>
        <dbReference type="PROSITE" id="PS50991"/>
    </source>
</evidence>
<evidence type="ECO:0000313" key="2">
    <source>
        <dbReference type="EMBL" id="KAF6022689.1"/>
    </source>
</evidence>
<reference evidence="2" key="1">
    <citation type="submission" date="2020-06" db="EMBL/GenBank/DDBJ databases">
        <title>Draft genome of Bugula neritina, a colonial animal packing powerful symbionts and potential medicines.</title>
        <authorList>
            <person name="Rayko M."/>
        </authorList>
    </citation>
    <scope>NUCLEOTIDE SEQUENCE [LARGE SCALE GENOMIC DNA]</scope>
    <source>
        <strain evidence="2">Kwan_BN1</strain>
    </source>
</reference>
<protein>
    <recommendedName>
        <fullName evidence="1">Pyruvate carboxyltransferase domain-containing protein</fullName>
    </recommendedName>
</protein>
<dbReference type="OrthoDB" id="196847at2759"/>
<dbReference type="PROSITE" id="PS50991">
    <property type="entry name" value="PYR_CT"/>
    <property type="match status" value="1"/>
</dbReference>
<evidence type="ECO:0000313" key="3">
    <source>
        <dbReference type="Proteomes" id="UP000593567"/>
    </source>
</evidence>
<feature type="domain" description="Pyruvate carboxyltransferase" evidence="1">
    <location>
        <begin position="1"/>
        <end position="90"/>
    </location>
</feature>
<dbReference type="GO" id="GO:0004736">
    <property type="term" value="F:pyruvate carboxylase activity"/>
    <property type="evidence" value="ECO:0007669"/>
    <property type="project" value="TreeGrafter"/>
</dbReference>
<gene>
    <name evidence="2" type="ORF">EB796_018997</name>
</gene>
<dbReference type="Pfam" id="PF02436">
    <property type="entry name" value="PYC_OADA"/>
    <property type="match status" value="1"/>
</dbReference>
<dbReference type="AlphaFoldDB" id="A0A7J7J8X4"/>
<dbReference type="PANTHER" id="PTHR43778:SF2">
    <property type="entry name" value="PYRUVATE CARBOXYLASE, MITOCHONDRIAL"/>
    <property type="match status" value="1"/>
</dbReference>
<accession>A0A7J7J8X4</accession>